<dbReference type="GO" id="GO:0042973">
    <property type="term" value="F:glucan endo-1,3-beta-D-glucosidase activity"/>
    <property type="evidence" value="ECO:0007669"/>
    <property type="project" value="TreeGrafter"/>
</dbReference>
<comment type="caution">
    <text evidence="5">The sequence shown here is derived from an EMBL/GenBank/DDBJ whole genome shotgun (WGS) entry which is preliminary data.</text>
</comment>
<dbReference type="PANTHER" id="PTHR16631">
    <property type="entry name" value="GLUCAN 1,3-BETA-GLUCOSIDASE"/>
    <property type="match status" value="1"/>
</dbReference>
<keyword evidence="6" id="KW-1185">Reference proteome</keyword>
<dbReference type="SUPFAM" id="SSF51445">
    <property type="entry name" value="(Trans)glycosidases"/>
    <property type="match status" value="1"/>
</dbReference>
<sequence>MHFTRVPIVLGLSLCAAAQDMPEGILGFNSGATMTNNRPKVESDFEDEFTTAQRLRGSPGVFNSVRLYTMIQAGTQTDPITAFPAAIKTNTSMLLGIWCSGTTTIENELAAMNNAIEQYGQEWADLVVAISVGSEDLYRASESGVENDAGPGQGPDTIVRFIRETRDAIADTILANKPVIHVDAWSAWANSSNTDVIENIDAIGTDLYPYYTDDLGNAFSNTTEVYDYIWNQTLRFANDTPVWVTETGHPHAGPDVGESVASVDNSAQYWQIVGCDRLFGRVNTWWYNLRDSNTAIEEKFGITEDLSTTARFNLTCPADSGAPAAVNLGPESDSSAPGAGIPWLFTVGLAAMMIWV</sequence>
<protein>
    <submittedName>
        <fullName evidence="5">Glucan 1,3-beta-glucosidase</fullName>
    </submittedName>
</protein>
<gene>
    <name evidence="5" type="ORF">B0T11DRAFT_356341</name>
</gene>
<dbReference type="InterPro" id="IPR050732">
    <property type="entry name" value="Beta-glucan_modifiers"/>
</dbReference>
<evidence type="ECO:0000256" key="3">
    <source>
        <dbReference type="ARBA" id="ARBA00022801"/>
    </source>
</evidence>
<keyword evidence="4" id="KW-0732">Signal</keyword>
<dbReference type="OrthoDB" id="77201at2759"/>
<evidence type="ECO:0000256" key="4">
    <source>
        <dbReference type="SAM" id="SignalP"/>
    </source>
</evidence>
<comment type="similarity">
    <text evidence="2">Belongs to the glycosyl hydrolase 17 family.</text>
</comment>
<dbReference type="AlphaFoldDB" id="A0A8K0WZT8"/>
<dbReference type="InterPro" id="IPR017853">
    <property type="entry name" value="GH"/>
</dbReference>
<feature type="signal peptide" evidence="4">
    <location>
        <begin position="1"/>
        <end position="18"/>
    </location>
</feature>
<dbReference type="Gene3D" id="3.20.20.80">
    <property type="entry name" value="Glycosidases"/>
    <property type="match status" value="1"/>
</dbReference>
<dbReference type="GO" id="GO:0009277">
    <property type="term" value="C:fungal-type cell wall"/>
    <property type="evidence" value="ECO:0007669"/>
    <property type="project" value="TreeGrafter"/>
</dbReference>
<keyword evidence="3" id="KW-0378">Hydrolase</keyword>
<proteinExistence type="inferred from homology"/>
<reference evidence="5" key="1">
    <citation type="journal article" date="2021" name="Nat. Commun.">
        <title>Genetic determinants of endophytism in the Arabidopsis root mycobiome.</title>
        <authorList>
            <person name="Mesny F."/>
            <person name="Miyauchi S."/>
            <person name="Thiergart T."/>
            <person name="Pickel B."/>
            <person name="Atanasova L."/>
            <person name="Karlsson M."/>
            <person name="Huettel B."/>
            <person name="Barry K.W."/>
            <person name="Haridas S."/>
            <person name="Chen C."/>
            <person name="Bauer D."/>
            <person name="Andreopoulos W."/>
            <person name="Pangilinan J."/>
            <person name="LaButti K."/>
            <person name="Riley R."/>
            <person name="Lipzen A."/>
            <person name="Clum A."/>
            <person name="Drula E."/>
            <person name="Henrissat B."/>
            <person name="Kohler A."/>
            <person name="Grigoriev I.V."/>
            <person name="Martin F.M."/>
            <person name="Hacquard S."/>
        </authorList>
    </citation>
    <scope>NUCLEOTIDE SEQUENCE</scope>
    <source>
        <strain evidence="5">MPI-CAGE-AT-0016</strain>
    </source>
</reference>
<evidence type="ECO:0000256" key="1">
    <source>
        <dbReference type="ARBA" id="ARBA00004196"/>
    </source>
</evidence>
<dbReference type="GO" id="GO:0005576">
    <property type="term" value="C:extracellular region"/>
    <property type="evidence" value="ECO:0007669"/>
    <property type="project" value="TreeGrafter"/>
</dbReference>
<organism evidence="5 6">
    <name type="scientific">Plectosphaerella cucumerina</name>
    <dbReference type="NCBI Taxonomy" id="40658"/>
    <lineage>
        <taxon>Eukaryota</taxon>
        <taxon>Fungi</taxon>
        <taxon>Dikarya</taxon>
        <taxon>Ascomycota</taxon>
        <taxon>Pezizomycotina</taxon>
        <taxon>Sordariomycetes</taxon>
        <taxon>Hypocreomycetidae</taxon>
        <taxon>Glomerellales</taxon>
        <taxon>Plectosphaerellaceae</taxon>
        <taxon>Plectosphaerella</taxon>
    </lineage>
</organism>
<comment type="subcellular location">
    <subcellularLocation>
        <location evidence="1">Cell envelope</location>
    </subcellularLocation>
</comment>
<dbReference type="EMBL" id="JAGPXD010000005">
    <property type="protein sequence ID" value="KAH7353317.1"/>
    <property type="molecule type" value="Genomic_DNA"/>
</dbReference>
<evidence type="ECO:0000313" key="5">
    <source>
        <dbReference type="EMBL" id="KAH7353317.1"/>
    </source>
</evidence>
<evidence type="ECO:0000256" key="2">
    <source>
        <dbReference type="ARBA" id="ARBA00008773"/>
    </source>
</evidence>
<dbReference type="GO" id="GO:0009986">
    <property type="term" value="C:cell surface"/>
    <property type="evidence" value="ECO:0007669"/>
    <property type="project" value="TreeGrafter"/>
</dbReference>
<dbReference type="PANTHER" id="PTHR16631:SF16">
    <property type="entry name" value="GPI-ANCHORED CELL WALL BETA-1,3-ENDOGLUCANASE EGLC"/>
    <property type="match status" value="1"/>
</dbReference>
<feature type="chain" id="PRO_5035465372" evidence="4">
    <location>
        <begin position="19"/>
        <end position="356"/>
    </location>
</feature>
<accession>A0A8K0WZT8</accession>
<evidence type="ECO:0000313" key="6">
    <source>
        <dbReference type="Proteomes" id="UP000813385"/>
    </source>
</evidence>
<dbReference type="Proteomes" id="UP000813385">
    <property type="component" value="Unassembled WGS sequence"/>
</dbReference>
<dbReference type="GO" id="GO:0071555">
    <property type="term" value="P:cell wall organization"/>
    <property type="evidence" value="ECO:0007669"/>
    <property type="project" value="TreeGrafter"/>
</dbReference>
<name>A0A8K0WZT8_9PEZI</name>